<evidence type="ECO:0000313" key="2">
    <source>
        <dbReference type="Proteomes" id="UP001374803"/>
    </source>
</evidence>
<evidence type="ECO:0000313" key="1">
    <source>
        <dbReference type="EMBL" id="WXB02181.1"/>
    </source>
</evidence>
<organism evidence="1 2">
    <name type="scientific">Pendulispora rubella</name>
    <dbReference type="NCBI Taxonomy" id="2741070"/>
    <lineage>
        <taxon>Bacteria</taxon>
        <taxon>Pseudomonadati</taxon>
        <taxon>Myxococcota</taxon>
        <taxon>Myxococcia</taxon>
        <taxon>Myxococcales</taxon>
        <taxon>Sorangiineae</taxon>
        <taxon>Pendulisporaceae</taxon>
        <taxon>Pendulispora</taxon>
    </lineage>
</organism>
<keyword evidence="2" id="KW-1185">Reference proteome</keyword>
<reference evidence="1" key="1">
    <citation type="submission" date="2021-12" db="EMBL/GenBank/DDBJ databases">
        <title>Discovery of the Pendulisporaceae a myxobacterial family with distinct sporulation behavior and unique specialized metabolism.</title>
        <authorList>
            <person name="Garcia R."/>
            <person name="Popoff A."/>
            <person name="Bader C.D."/>
            <person name="Loehr J."/>
            <person name="Walesch S."/>
            <person name="Walt C."/>
            <person name="Boldt J."/>
            <person name="Bunk B."/>
            <person name="Haeckl F.J.F.P.J."/>
            <person name="Gunesch A.P."/>
            <person name="Birkelbach J."/>
            <person name="Nuebel U."/>
            <person name="Pietschmann T."/>
            <person name="Bach T."/>
            <person name="Mueller R."/>
        </authorList>
    </citation>
    <scope>NUCLEOTIDE SEQUENCE</scope>
    <source>
        <strain evidence="1">MSr11367</strain>
    </source>
</reference>
<gene>
    <name evidence="1" type="ORF">LVJ94_35355</name>
</gene>
<name>A0ABZ2KU07_9BACT</name>
<dbReference type="RefSeq" id="WP_394831807.1">
    <property type="nucleotide sequence ID" value="NZ_CP089929.1"/>
</dbReference>
<proteinExistence type="predicted"/>
<dbReference type="EMBL" id="CP089983">
    <property type="protein sequence ID" value="WXB02181.1"/>
    <property type="molecule type" value="Genomic_DNA"/>
</dbReference>
<dbReference type="Proteomes" id="UP001374803">
    <property type="component" value="Chromosome"/>
</dbReference>
<accession>A0ABZ2KU07</accession>
<sequence>MPASDGEQHNADLTNYRLLFGGEVVGFQWTKNTASRSVVLQCLDWSNYWDYAYQWQNTDLFGPGVRALFSGGATNLFTDFLSDEGSIITRIIQTPSAQYPKLKGLLGGLVHLLEAIGGSYYTEKKFAGQNIFFSLAELRLHITQMVTAYEDDPTCSRLLNASGYDALFGRTLGGLGQQVSIRQAINALMAVIFHETYAIPSPRFVPGTAGTVSGQVRRSLAQDPKNGFIAKSAQALVGGLRSLLATLKPAAAGADAAADRAAMVASIQAARNECARTLSQIRDPAVQKTRPFFASALRSLDQARAKAGTASVSRPSQATSGLTDALTEAITQLQRVSEYQITSNRKDAIPARLNAQIFRPDVWFSAPPCCNVLFPDQYTSLRYARSFLQEPTRFLLKTNDEFFGEDELFDQFYFAPKGPSLKKDQATLRSVLSNDLLDHELFSGILPVFEKMGELNIFAARSGTVDGKAPKVGLAQRSANFLYFKYRFAARRLEVSARFNPYVAPGFPGLIIDKYIDSASAKRRAELSAQFGSASPQSATVAGTHFLANFTEVSHAVDQQGGRTEIVGSYARQAEESVEFLGISKSQTVQTKAAQTATRSSDVAALSAPRPMSKGPLGGSIMRATDVTDVYRATDVASGLALPLLADKKRPGAPGGRIRVPVGIAATASAFGRDVVALVGDANALVSFRAYRVEEEIAIGQTKVVDLPAEEYIRPGWYGDIWHPAQITKAYAHFFQTGAITDAIDVATTVGGPNSDSAPALSLGSGASIETAVAWLVDLYSYIRAEGLDVDEFIRSYTWRPIATLADLFGTADLQFSPDGHQVVRGVEGFHSRAFGPFSDLFGLVTPDIDTVLGVKRGSTVAQRGDTRKRKRDAVMDYVTALQFSRAILG</sequence>
<protein>
    <submittedName>
        <fullName evidence="1">Uncharacterized protein</fullName>
    </submittedName>
</protein>